<sequence>MHRFIIRLAFVSLILFIGLGSEYPESNAQVASMSTTLPGLRSEILEQLLEQKPEISISYDGDRTELSKQFPELIRDTFAANDYIAYIVDSYLYTIRTWGTSAKIKLTITYRETAEQTRRVDQLINQALPSIVADKMDPLEKVTYIHDWIVKHVAYDTTLQRYTAMDALENGTAVCQGYSLLAYRMLSHAGVESRIVEGMVDSGSHVWNLVRLNNGWHHMDVTWDDPLPDRPGKVSHTYFLKNDRFMRQDHSWEKAYPMTR</sequence>
<dbReference type="InterPro" id="IPR052557">
    <property type="entry name" value="CAP/Cytokinesis_protein"/>
</dbReference>
<evidence type="ECO:0000313" key="2">
    <source>
        <dbReference type="EMBL" id="MBP3962425.1"/>
    </source>
</evidence>
<evidence type="ECO:0000313" key="3">
    <source>
        <dbReference type="Proteomes" id="UP000673394"/>
    </source>
</evidence>
<evidence type="ECO:0000259" key="1">
    <source>
        <dbReference type="SMART" id="SM00460"/>
    </source>
</evidence>
<accession>A0ABS5C8Y5</accession>
<dbReference type="SMART" id="SM00460">
    <property type="entry name" value="TGc"/>
    <property type="match status" value="1"/>
</dbReference>
<dbReference type="EMBL" id="JAGKSP010000002">
    <property type="protein sequence ID" value="MBP3962425.1"/>
    <property type="molecule type" value="Genomic_DNA"/>
</dbReference>
<dbReference type="RefSeq" id="WP_210656626.1">
    <property type="nucleotide sequence ID" value="NZ_JAGKSP010000002.1"/>
</dbReference>
<comment type="caution">
    <text evidence="2">The sequence shown here is derived from an EMBL/GenBank/DDBJ whole genome shotgun (WGS) entry which is preliminary data.</text>
</comment>
<name>A0ABS5C8Y5_9BACL</name>
<proteinExistence type="predicted"/>
<dbReference type="PANTHER" id="PTHR46333">
    <property type="entry name" value="CYTOKINESIS PROTEIN 3"/>
    <property type="match status" value="1"/>
</dbReference>
<reference evidence="2 3" key="1">
    <citation type="submission" date="2021-04" db="EMBL/GenBank/DDBJ databases">
        <title>Paenibacillus sp. DLE-14 whole genome sequence.</title>
        <authorList>
            <person name="Ham Y.J."/>
        </authorList>
    </citation>
    <scope>NUCLEOTIDE SEQUENCE [LARGE SCALE GENOMIC DNA]</scope>
    <source>
        <strain evidence="2 3">DLE-14</strain>
    </source>
</reference>
<dbReference type="Proteomes" id="UP000673394">
    <property type="component" value="Unassembled WGS sequence"/>
</dbReference>
<dbReference type="Pfam" id="PF01841">
    <property type="entry name" value="Transglut_core"/>
    <property type="match status" value="1"/>
</dbReference>
<organism evidence="2 3">
    <name type="scientific">Paenibacillus lignilyticus</name>
    <dbReference type="NCBI Taxonomy" id="1172615"/>
    <lineage>
        <taxon>Bacteria</taxon>
        <taxon>Bacillati</taxon>
        <taxon>Bacillota</taxon>
        <taxon>Bacilli</taxon>
        <taxon>Bacillales</taxon>
        <taxon>Paenibacillaceae</taxon>
        <taxon>Paenibacillus</taxon>
    </lineage>
</organism>
<protein>
    <recommendedName>
        <fullName evidence="1">Transglutaminase-like domain-containing protein</fullName>
    </recommendedName>
</protein>
<gene>
    <name evidence="2" type="ORF">I8J30_06870</name>
</gene>
<dbReference type="PANTHER" id="PTHR46333:SF2">
    <property type="entry name" value="CYTOKINESIS PROTEIN 3"/>
    <property type="match status" value="1"/>
</dbReference>
<dbReference type="InterPro" id="IPR038765">
    <property type="entry name" value="Papain-like_cys_pep_sf"/>
</dbReference>
<feature type="domain" description="Transglutaminase-like" evidence="1">
    <location>
        <begin position="167"/>
        <end position="223"/>
    </location>
</feature>
<dbReference type="Gene3D" id="3.10.620.30">
    <property type="match status" value="1"/>
</dbReference>
<keyword evidence="3" id="KW-1185">Reference proteome</keyword>
<dbReference type="SUPFAM" id="SSF54001">
    <property type="entry name" value="Cysteine proteinases"/>
    <property type="match status" value="1"/>
</dbReference>
<dbReference type="InterPro" id="IPR002931">
    <property type="entry name" value="Transglutaminase-like"/>
</dbReference>